<dbReference type="AlphaFoldDB" id="A0A7S1KUG4"/>
<evidence type="ECO:0000256" key="2">
    <source>
        <dbReference type="ARBA" id="ARBA00022723"/>
    </source>
</evidence>
<feature type="domain" description="Fe2OG dioxygenase" evidence="6">
    <location>
        <begin position="291"/>
        <end position="427"/>
    </location>
</feature>
<dbReference type="InterPro" id="IPR006620">
    <property type="entry name" value="Pro_4_hyd_alph"/>
</dbReference>
<keyword evidence="5" id="KW-0408">Iron</keyword>
<organism evidence="7">
    <name type="scientific">Percolomonas cosmopolitus</name>
    <dbReference type="NCBI Taxonomy" id="63605"/>
    <lineage>
        <taxon>Eukaryota</taxon>
        <taxon>Discoba</taxon>
        <taxon>Heterolobosea</taxon>
        <taxon>Tetramitia</taxon>
        <taxon>Eutetramitia</taxon>
        <taxon>Percolomonadidae</taxon>
        <taxon>Percolomonas</taxon>
    </lineage>
</organism>
<reference evidence="7" key="1">
    <citation type="submission" date="2021-01" db="EMBL/GenBank/DDBJ databases">
        <authorList>
            <person name="Corre E."/>
            <person name="Pelletier E."/>
            <person name="Niang G."/>
            <person name="Scheremetjew M."/>
            <person name="Finn R."/>
            <person name="Kale V."/>
            <person name="Holt S."/>
            <person name="Cochrane G."/>
            <person name="Meng A."/>
            <person name="Brown T."/>
            <person name="Cohen L."/>
        </authorList>
    </citation>
    <scope>NUCLEOTIDE SEQUENCE</scope>
    <source>
        <strain evidence="7">WS</strain>
    </source>
</reference>
<dbReference type="GO" id="GO:0005506">
    <property type="term" value="F:iron ion binding"/>
    <property type="evidence" value="ECO:0007669"/>
    <property type="project" value="InterPro"/>
</dbReference>
<comment type="cofactor">
    <cofactor evidence="1">
        <name>L-ascorbate</name>
        <dbReference type="ChEBI" id="CHEBI:38290"/>
    </cofactor>
</comment>
<dbReference type="PROSITE" id="PS51471">
    <property type="entry name" value="FE2OG_OXY"/>
    <property type="match status" value="1"/>
</dbReference>
<dbReference type="PANTHER" id="PTHR10869">
    <property type="entry name" value="PROLYL 4-HYDROXYLASE ALPHA SUBUNIT"/>
    <property type="match status" value="1"/>
</dbReference>
<dbReference type="GO" id="GO:0005783">
    <property type="term" value="C:endoplasmic reticulum"/>
    <property type="evidence" value="ECO:0007669"/>
    <property type="project" value="TreeGrafter"/>
</dbReference>
<proteinExistence type="predicted"/>
<dbReference type="GO" id="GO:0004656">
    <property type="term" value="F:procollagen-proline 4-dioxygenase activity"/>
    <property type="evidence" value="ECO:0007669"/>
    <property type="project" value="TreeGrafter"/>
</dbReference>
<sequence>MSCSCDDLGLALAQTLEHLAKQEQQNSSSNQTQPTNSRIRISKHLFLMLHSQLYERVSKWPSHELEQTQFISILQSTFIRFFESYCMKISLDCYCAIVRLWERLWKGRISFLSQFSDQVMRIPSNTFLEQSRLHRDEGNVPEIQKLIHDTCQDSVVCDHALPDHPKKDALPKWRFTRTKNHVRKCENLTLAHAVEEHARGDPNATHIPGLGLWIDNVLSSQECQMLIEQTDRLGYHSLEDEFLKKERDSCRLLLLCDTLSNELWKRIEPFLQSYETKPYGFLSHGTWRAKSINPCLRFCKYAPAENSVGFTIHRDGNYVVSERARSALSLIVYLNDNKFEGGETVFFKSTTGPRPNETIEEELSRGYEKYKAFAPKAGSCLLFESTWLHCGAPIPRGTQSKCIIRSDVLFERDSRTPNMSQVLRWNKEYKLMNDLYLEAAEWETKGYVDKSSELYEKALSVRLSQKGIEK</sequence>
<dbReference type="InterPro" id="IPR045054">
    <property type="entry name" value="P4HA-like"/>
</dbReference>
<keyword evidence="3" id="KW-0223">Dioxygenase</keyword>
<dbReference type="InterPro" id="IPR044862">
    <property type="entry name" value="Pro_4_hyd_alph_FE2OG_OXY"/>
</dbReference>
<gene>
    <name evidence="7" type="ORF">PCOS0759_LOCUS8916</name>
</gene>
<keyword evidence="4" id="KW-0560">Oxidoreductase</keyword>
<protein>
    <recommendedName>
        <fullName evidence="6">Fe2OG dioxygenase domain-containing protein</fullName>
    </recommendedName>
</protein>
<name>A0A7S1KUG4_9EUKA</name>
<dbReference type="GO" id="GO:0031418">
    <property type="term" value="F:L-ascorbic acid binding"/>
    <property type="evidence" value="ECO:0007669"/>
    <property type="project" value="InterPro"/>
</dbReference>
<evidence type="ECO:0000313" key="7">
    <source>
        <dbReference type="EMBL" id="CAD9085662.1"/>
    </source>
</evidence>
<evidence type="ECO:0000259" key="6">
    <source>
        <dbReference type="PROSITE" id="PS51471"/>
    </source>
</evidence>
<evidence type="ECO:0000256" key="5">
    <source>
        <dbReference type="ARBA" id="ARBA00023004"/>
    </source>
</evidence>
<keyword evidence="2" id="KW-0479">Metal-binding</keyword>
<evidence type="ECO:0000256" key="1">
    <source>
        <dbReference type="ARBA" id="ARBA00001961"/>
    </source>
</evidence>
<evidence type="ECO:0000256" key="3">
    <source>
        <dbReference type="ARBA" id="ARBA00022964"/>
    </source>
</evidence>
<evidence type="ECO:0000256" key="4">
    <source>
        <dbReference type="ARBA" id="ARBA00023002"/>
    </source>
</evidence>
<accession>A0A7S1KUG4</accession>
<dbReference type="SUPFAM" id="SSF51197">
    <property type="entry name" value="Clavaminate synthase-like"/>
    <property type="match status" value="1"/>
</dbReference>
<dbReference type="Pfam" id="PF13640">
    <property type="entry name" value="2OG-FeII_Oxy_3"/>
    <property type="match status" value="1"/>
</dbReference>
<dbReference type="InterPro" id="IPR005123">
    <property type="entry name" value="Oxoglu/Fe-dep_dioxygenase_dom"/>
</dbReference>
<dbReference type="Gene3D" id="2.60.120.620">
    <property type="entry name" value="q2cbj1_9rhob like domain"/>
    <property type="match status" value="1"/>
</dbReference>
<dbReference type="PANTHER" id="PTHR10869:SF236">
    <property type="entry name" value="PROLYL 4-HYDROXYLASE ALPHA SUBUNIT DOMAIN-CONTAINING PROTEIN"/>
    <property type="match status" value="1"/>
</dbReference>
<dbReference type="SMART" id="SM00702">
    <property type="entry name" value="P4Hc"/>
    <property type="match status" value="1"/>
</dbReference>
<dbReference type="EMBL" id="HBGD01010839">
    <property type="protein sequence ID" value="CAD9085662.1"/>
    <property type="molecule type" value="Transcribed_RNA"/>
</dbReference>